<dbReference type="RefSeq" id="WP_127056478.1">
    <property type="nucleotide sequence ID" value="NZ_RSCM01000022.1"/>
</dbReference>
<sequence length="74" mass="8500">MIDLEKFQTLWNILAPLNRTFGKHNITIEIWAGSESGRLNIQLNWKTFIGEAEFNNLDEAIAKANEIIKTIILD</sequence>
<reference evidence="1 2" key="1">
    <citation type="journal article" date="2019" name="Genome Biol. Evol.">
        <title>Day and night: Metabolic profiles and evolutionary relationships of six axenic non-marine cyanobacteria.</title>
        <authorList>
            <person name="Will S.E."/>
            <person name="Henke P."/>
            <person name="Boedeker C."/>
            <person name="Huang S."/>
            <person name="Brinkmann H."/>
            <person name="Rohde M."/>
            <person name="Jarek M."/>
            <person name="Friedl T."/>
            <person name="Seufert S."/>
            <person name="Schumacher M."/>
            <person name="Overmann J."/>
            <person name="Neumann-Schaal M."/>
            <person name="Petersen J."/>
        </authorList>
    </citation>
    <scope>NUCLEOTIDE SEQUENCE [LARGE SCALE GENOMIC DNA]</scope>
    <source>
        <strain evidence="1 2">SAG 1403-4b</strain>
    </source>
</reference>
<comment type="caution">
    <text evidence="1">The sequence shown here is derived from an EMBL/GenBank/DDBJ whole genome shotgun (WGS) entry which is preliminary data.</text>
</comment>
<proteinExistence type="predicted"/>
<dbReference type="AlphaFoldDB" id="A0A3S1I6N1"/>
<evidence type="ECO:0000313" key="1">
    <source>
        <dbReference type="EMBL" id="RUS92936.1"/>
    </source>
</evidence>
<accession>A0A3S1I6N1</accession>
<gene>
    <name evidence="1" type="ORF">DSM107003_46830</name>
</gene>
<protein>
    <submittedName>
        <fullName evidence="1">Uncharacterized protein</fullName>
    </submittedName>
</protein>
<dbReference type="EMBL" id="RSCM01000022">
    <property type="protein sequence ID" value="RUS92936.1"/>
    <property type="molecule type" value="Genomic_DNA"/>
</dbReference>
<name>A0A3S1I6N1_ANAVA</name>
<organism evidence="1 2">
    <name type="scientific">Trichormus variabilis SAG 1403-4b</name>
    <dbReference type="NCBI Taxonomy" id="447716"/>
    <lineage>
        <taxon>Bacteria</taxon>
        <taxon>Bacillati</taxon>
        <taxon>Cyanobacteriota</taxon>
        <taxon>Cyanophyceae</taxon>
        <taxon>Nostocales</taxon>
        <taxon>Nostocaceae</taxon>
        <taxon>Trichormus</taxon>
    </lineage>
</organism>
<dbReference type="Proteomes" id="UP000276103">
    <property type="component" value="Unassembled WGS sequence"/>
</dbReference>
<keyword evidence="2" id="KW-1185">Reference proteome</keyword>
<evidence type="ECO:0000313" key="2">
    <source>
        <dbReference type="Proteomes" id="UP000276103"/>
    </source>
</evidence>
<dbReference type="OrthoDB" id="9864602at2"/>